<dbReference type="PANTHER" id="PTHR11552">
    <property type="entry name" value="GLUCOSE-METHANOL-CHOLINE GMC OXIDOREDUCTASE"/>
    <property type="match status" value="1"/>
</dbReference>
<comment type="similarity">
    <text evidence="2 5">Belongs to the GMC oxidoreductase family.</text>
</comment>
<feature type="domain" description="Glucose-methanol-choline oxidoreductase N-terminal" evidence="6">
    <location>
        <begin position="79"/>
        <end position="102"/>
    </location>
</feature>
<keyword evidence="4 5" id="KW-0274">FAD</keyword>
<comment type="caution">
    <text evidence="8">The sequence shown here is derived from an EMBL/GenBank/DDBJ whole genome shotgun (WGS) entry which is preliminary data.</text>
</comment>
<dbReference type="InterPro" id="IPR007867">
    <property type="entry name" value="GMC_OxRtase_C"/>
</dbReference>
<reference evidence="8 9" key="1">
    <citation type="submission" date="2023-05" db="EMBL/GenBank/DDBJ databases">
        <title>Novel species of genus Flectobacillus isolated from stream in China.</title>
        <authorList>
            <person name="Lu H."/>
        </authorList>
    </citation>
    <scope>NUCLEOTIDE SEQUENCE [LARGE SCALE GENOMIC DNA]</scope>
    <source>
        <strain evidence="8 9">KCTC 42575</strain>
    </source>
</reference>
<evidence type="ECO:0000256" key="3">
    <source>
        <dbReference type="ARBA" id="ARBA00022630"/>
    </source>
</evidence>
<dbReference type="Pfam" id="PF00732">
    <property type="entry name" value="GMC_oxred_N"/>
    <property type="match status" value="1"/>
</dbReference>
<protein>
    <submittedName>
        <fullName evidence="8">GMC family oxidoreductase N-terminal domain-containing protein</fullName>
    </submittedName>
</protein>
<organism evidence="8 9">
    <name type="scientific">Flectobacillus roseus</name>
    <dbReference type="NCBI Taxonomy" id="502259"/>
    <lineage>
        <taxon>Bacteria</taxon>
        <taxon>Pseudomonadati</taxon>
        <taxon>Bacteroidota</taxon>
        <taxon>Cytophagia</taxon>
        <taxon>Cytophagales</taxon>
        <taxon>Flectobacillaceae</taxon>
        <taxon>Flectobacillus</taxon>
    </lineage>
</organism>
<dbReference type="InterPro" id="IPR012132">
    <property type="entry name" value="GMC_OxRdtase"/>
</dbReference>
<name>A0ABT6YBI5_9BACT</name>
<evidence type="ECO:0000256" key="5">
    <source>
        <dbReference type="RuleBase" id="RU003968"/>
    </source>
</evidence>
<evidence type="ECO:0000259" key="7">
    <source>
        <dbReference type="PROSITE" id="PS00624"/>
    </source>
</evidence>
<evidence type="ECO:0000256" key="2">
    <source>
        <dbReference type="ARBA" id="ARBA00010790"/>
    </source>
</evidence>
<dbReference type="PROSITE" id="PS00623">
    <property type="entry name" value="GMC_OXRED_1"/>
    <property type="match status" value="1"/>
</dbReference>
<gene>
    <name evidence="8" type="ORF">QM524_17125</name>
</gene>
<dbReference type="InterPro" id="IPR000172">
    <property type="entry name" value="GMC_OxRdtase_N"/>
</dbReference>
<dbReference type="EMBL" id="JASHIF010000015">
    <property type="protein sequence ID" value="MDI9860941.1"/>
    <property type="molecule type" value="Genomic_DNA"/>
</dbReference>
<evidence type="ECO:0000313" key="8">
    <source>
        <dbReference type="EMBL" id="MDI9860941.1"/>
    </source>
</evidence>
<evidence type="ECO:0000313" key="9">
    <source>
        <dbReference type="Proteomes" id="UP001236507"/>
    </source>
</evidence>
<dbReference type="SUPFAM" id="SSF54373">
    <property type="entry name" value="FAD-linked reductases, C-terminal domain"/>
    <property type="match status" value="1"/>
</dbReference>
<evidence type="ECO:0000259" key="6">
    <source>
        <dbReference type="PROSITE" id="PS00623"/>
    </source>
</evidence>
<feature type="domain" description="Glucose-methanol-choline oxidoreductase N-terminal" evidence="7">
    <location>
        <begin position="251"/>
        <end position="265"/>
    </location>
</feature>
<keyword evidence="9" id="KW-1185">Reference proteome</keyword>
<dbReference type="Pfam" id="PF05199">
    <property type="entry name" value="GMC_oxred_C"/>
    <property type="match status" value="1"/>
</dbReference>
<dbReference type="Proteomes" id="UP001236507">
    <property type="component" value="Unassembled WGS sequence"/>
</dbReference>
<keyword evidence="3 5" id="KW-0285">Flavoprotein</keyword>
<sequence length="531" mass="58542">MKPDYIIIGAGSAGCVLAHRLSNIPNNQVLLVEAGGKDVKPEIHIPAGYGKLHHSNVNWNFVTVPQAHLHNRQLYQPRGKTLGGSSSVNCMAYIRGNKEDYNDWEKWGNRGWGYQDMLSYFTKSENNQQFQNDYHGKGGLLNVSHNINVTPLAEAFIEACVEVGIPANPDFNGVQQEGAGKFQFTIKNARRHSTAAAFLVPALSRPNLSVLTKTQVARIIIENDQAIGIEIIKGNTTEKIYAQKEVILSAGAFQSPHLLLLSGIGDASYLKDFQIDCKVNLSGVGQNLSDHLFVNINTLCNQRITYNNAERFPWLLSNLYQYLFQKKGPLSSSPLEACAFTQTKAGLDRPDIQFHFAPVLAPNLHEVKTLPKEEGFTVLPTLLKPKSRGYVGLYDNRPNSVPLIDPCYLSDSKGEDIATLLRAVHQAKDILLSDAFAPFRQHDTLFLPDKYESDLDWETYIRATCETVYHPCGTCKIGIDSQAVVNPDSLEVYGIKGLRVVDASIIPEVIAGNTNAPVIAVAEKASDIIIG</sequence>
<evidence type="ECO:0000256" key="1">
    <source>
        <dbReference type="ARBA" id="ARBA00001974"/>
    </source>
</evidence>
<dbReference type="Gene3D" id="3.50.50.60">
    <property type="entry name" value="FAD/NAD(P)-binding domain"/>
    <property type="match status" value="1"/>
</dbReference>
<evidence type="ECO:0000256" key="4">
    <source>
        <dbReference type="ARBA" id="ARBA00022827"/>
    </source>
</evidence>
<dbReference type="Gene3D" id="3.30.560.10">
    <property type="entry name" value="Glucose Oxidase, domain 3"/>
    <property type="match status" value="1"/>
</dbReference>
<dbReference type="SUPFAM" id="SSF51905">
    <property type="entry name" value="FAD/NAD(P)-binding domain"/>
    <property type="match status" value="1"/>
</dbReference>
<accession>A0ABT6YBI5</accession>
<dbReference type="PROSITE" id="PS51257">
    <property type="entry name" value="PROKAR_LIPOPROTEIN"/>
    <property type="match status" value="1"/>
</dbReference>
<dbReference type="InterPro" id="IPR036188">
    <property type="entry name" value="FAD/NAD-bd_sf"/>
</dbReference>
<proteinExistence type="inferred from homology"/>
<comment type="cofactor">
    <cofactor evidence="1">
        <name>FAD</name>
        <dbReference type="ChEBI" id="CHEBI:57692"/>
    </cofactor>
</comment>
<dbReference type="RefSeq" id="WP_283345510.1">
    <property type="nucleotide sequence ID" value="NZ_JASHIF010000015.1"/>
</dbReference>
<dbReference type="PANTHER" id="PTHR11552:SF147">
    <property type="entry name" value="CHOLINE DEHYDROGENASE, MITOCHONDRIAL"/>
    <property type="match status" value="1"/>
</dbReference>
<dbReference type="PROSITE" id="PS00624">
    <property type="entry name" value="GMC_OXRED_2"/>
    <property type="match status" value="1"/>
</dbReference>
<dbReference type="PIRSF" id="PIRSF000137">
    <property type="entry name" value="Alcohol_oxidase"/>
    <property type="match status" value="1"/>
</dbReference>